<dbReference type="GO" id="GO:0016787">
    <property type="term" value="F:hydrolase activity"/>
    <property type="evidence" value="ECO:0007669"/>
    <property type="project" value="UniProtKB-KW"/>
</dbReference>
<protein>
    <submittedName>
        <fullName evidence="2">Protein tyrosine phosphatase (PTP) superfamily phosphohydrolase (DUF442 family)</fullName>
    </submittedName>
</protein>
<organism evidence="2 3">
    <name type="scientific">Eilatimonas milleporae</name>
    <dbReference type="NCBI Taxonomy" id="911205"/>
    <lineage>
        <taxon>Bacteria</taxon>
        <taxon>Pseudomonadati</taxon>
        <taxon>Pseudomonadota</taxon>
        <taxon>Alphaproteobacteria</taxon>
        <taxon>Kordiimonadales</taxon>
        <taxon>Kordiimonadaceae</taxon>
        <taxon>Eilatimonas</taxon>
    </lineage>
</organism>
<keyword evidence="1" id="KW-1133">Transmembrane helix</keyword>
<sequence>MRFLIKIAALLIVFTPIFVAYLLLDRQPSVHFHEPVPGVRTGGQPSRGDLSDLKAEGVTAVISLRTAEETVGYDEAAAAADLDMAYVSIPMWAPEELTLEAALKLDEIVGAVDGDVLLHCAAGNRAGALLALRAYHTGGASPDEALKLGRAAGLDHWADVVKTHMETTPPYTAPASSVSGR</sequence>
<dbReference type="Gene3D" id="3.90.190.10">
    <property type="entry name" value="Protein tyrosine phosphatase superfamily"/>
    <property type="match status" value="1"/>
</dbReference>
<name>A0A3M0CGB1_9PROT</name>
<reference evidence="2 3" key="1">
    <citation type="submission" date="2018-10" db="EMBL/GenBank/DDBJ databases">
        <title>Genomic Encyclopedia of Archaeal and Bacterial Type Strains, Phase II (KMG-II): from individual species to whole genera.</title>
        <authorList>
            <person name="Goeker M."/>
        </authorList>
    </citation>
    <scope>NUCLEOTIDE SEQUENCE [LARGE SCALE GENOMIC DNA]</scope>
    <source>
        <strain evidence="2 3">DSM 25217</strain>
    </source>
</reference>
<dbReference type="AlphaFoldDB" id="A0A3M0CGB1"/>
<accession>A0A3M0CGB1</accession>
<keyword evidence="1" id="KW-0812">Transmembrane</keyword>
<keyword evidence="1" id="KW-0472">Membrane</keyword>
<dbReference type="OrthoDB" id="9805710at2"/>
<comment type="caution">
    <text evidence="2">The sequence shown here is derived from an EMBL/GenBank/DDBJ whole genome shotgun (WGS) entry which is preliminary data.</text>
</comment>
<gene>
    <name evidence="2" type="ORF">BXY39_1276</name>
</gene>
<proteinExistence type="predicted"/>
<keyword evidence="3" id="KW-1185">Reference proteome</keyword>
<evidence type="ECO:0000313" key="3">
    <source>
        <dbReference type="Proteomes" id="UP000271227"/>
    </source>
</evidence>
<evidence type="ECO:0000313" key="2">
    <source>
        <dbReference type="EMBL" id="RMB08641.1"/>
    </source>
</evidence>
<feature type="transmembrane region" description="Helical" evidence="1">
    <location>
        <begin position="7"/>
        <end position="24"/>
    </location>
</feature>
<dbReference type="InterPro" id="IPR029021">
    <property type="entry name" value="Prot-tyrosine_phosphatase-like"/>
</dbReference>
<dbReference type="SUPFAM" id="SSF52799">
    <property type="entry name" value="(Phosphotyrosine protein) phosphatases II"/>
    <property type="match status" value="1"/>
</dbReference>
<dbReference type="RefSeq" id="WP_121937987.1">
    <property type="nucleotide sequence ID" value="NZ_REFR01000010.1"/>
</dbReference>
<dbReference type="Proteomes" id="UP000271227">
    <property type="component" value="Unassembled WGS sequence"/>
</dbReference>
<evidence type="ECO:0000256" key="1">
    <source>
        <dbReference type="SAM" id="Phobius"/>
    </source>
</evidence>
<dbReference type="EMBL" id="REFR01000010">
    <property type="protein sequence ID" value="RMB08641.1"/>
    <property type="molecule type" value="Genomic_DNA"/>
</dbReference>
<dbReference type="InParanoid" id="A0A3M0CGB1"/>
<keyword evidence="2" id="KW-0378">Hydrolase</keyword>